<dbReference type="Gene3D" id="1.10.3210.10">
    <property type="entry name" value="Hypothetical protein af1432"/>
    <property type="match status" value="1"/>
</dbReference>
<name>A0AA86T2P9_9BACT</name>
<dbReference type="AlphaFoldDB" id="A0AA86T2P9"/>
<dbReference type="PIRSF" id="PIRSF036883">
    <property type="entry name" value="RR_HD-GYP_mod"/>
    <property type="match status" value="1"/>
</dbReference>
<dbReference type="InterPro" id="IPR001789">
    <property type="entry name" value="Sig_transdc_resp-reg_receiver"/>
</dbReference>
<dbReference type="InterPro" id="IPR011006">
    <property type="entry name" value="CheY-like_superfamily"/>
</dbReference>
<evidence type="ECO:0000259" key="2">
    <source>
        <dbReference type="PROSITE" id="PS50110"/>
    </source>
</evidence>
<dbReference type="PROSITE" id="PS51833">
    <property type="entry name" value="HDOD"/>
    <property type="match status" value="1"/>
</dbReference>
<dbReference type="Pfam" id="PF00072">
    <property type="entry name" value="Response_reg"/>
    <property type="match status" value="1"/>
</dbReference>
<feature type="modified residue" description="4-aspartylphosphate" evidence="1">
    <location>
        <position position="54"/>
    </location>
</feature>
<dbReference type="EMBL" id="OX365700">
    <property type="protein sequence ID" value="CAI4030859.1"/>
    <property type="molecule type" value="Genomic_DNA"/>
</dbReference>
<feature type="domain" description="HDOD" evidence="3">
    <location>
        <begin position="139"/>
        <end position="336"/>
    </location>
</feature>
<gene>
    <name evidence="4" type="ORF">DNFV4_01291</name>
</gene>
<dbReference type="Proteomes" id="UP001179121">
    <property type="component" value="Chromosome"/>
</dbReference>
<dbReference type="InterPro" id="IPR013976">
    <property type="entry name" value="HDOD"/>
</dbReference>
<feature type="domain" description="Response regulatory" evidence="2">
    <location>
        <begin position="3"/>
        <end position="118"/>
    </location>
</feature>
<accession>A0AA86T2P9</accession>
<reference evidence="4" key="1">
    <citation type="submission" date="2022-10" db="EMBL/GenBank/DDBJ databases">
        <authorList>
            <person name="Koch H."/>
        </authorList>
    </citation>
    <scope>NUCLEOTIDE SEQUENCE</scope>
    <source>
        <strain evidence="4">DNF</strain>
    </source>
</reference>
<evidence type="ECO:0000256" key="1">
    <source>
        <dbReference type="PROSITE-ProRule" id="PRU00169"/>
    </source>
</evidence>
<sequence length="393" mass="42608">MKKLLFVDDEQPVLDFLRLSLSSLATDWDMEFVPEAEAALRILTHGTVDVVVADIHLAGTSGIHLLQEVKKRSPQTVRIAFTGAMPQESARRALKIAHQVLPKPLTPAMLRASMARACALRDQVTGSALERLVAQIRQLPTLPSLYEELLGVLESPDSSAERVATVIAKDAGMAASILKVANSAYYNIRQPVANVTQAVAVLGIENVKSLVLGCQVYRQVKEPAASGSSIEEVWRHGFAVATQARAIASLEDAGGLGIESAFLAGLLHDVGRIVLQTNLPREYETVRRYTRERRVSLSAAELDVFGATHAQLSAHLLGLWGLRDTIVEAVAFHHEPALCPVKGFSILAAVHVADALDHERHPSRAHDSLLDQQYLAQAGLEALLPRWRAALAA</sequence>
<dbReference type="InterPro" id="IPR003607">
    <property type="entry name" value="HD/PDEase_dom"/>
</dbReference>
<dbReference type="Pfam" id="PF08668">
    <property type="entry name" value="HDOD"/>
    <property type="match status" value="1"/>
</dbReference>
<evidence type="ECO:0000313" key="5">
    <source>
        <dbReference type="Proteomes" id="UP001179121"/>
    </source>
</evidence>
<dbReference type="Gene3D" id="3.40.50.2300">
    <property type="match status" value="1"/>
</dbReference>
<dbReference type="SUPFAM" id="SSF52172">
    <property type="entry name" value="CheY-like"/>
    <property type="match status" value="1"/>
</dbReference>
<dbReference type="SMART" id="SM00448">
    <property type="entry name" value="REC"/>
    <property type="match status" value="1"/>
</dbReference>
<keyword evidence="1" id="KW-0597">Phosphoprotein</keyword>
<dbReference type="InterPro" id="IPR014626">
    <property type="entry name" value="Sig_transdc_resp-reg_put"/>
</dbReference>
<dbReference type="CDD" id="cd00077">
    <property type="entry name" value="HDc"/>
    <property type="match status" value="1"/>
</dbReference>
<keyword evidence="5" id="KW-1185">Reference proteome</keyword>
<dbReference type="PANTHER" id="PTHR33525">
    <property type="match status" value="1"/>
</dbReference>
<evidence type="ECO:0000259" key="3">
    <source>
        <dbReference type="PROSITE" id="PS51833"/>
    </source>
</evidence>
<protein>
    <submittedName>
        <fullName evidence="4">HDOD domain-containing protein</fullName>
    </submittedName>
</protein>
<dbReference type="GO" id="GO:0000160">
    <property type="term" value="P:phosphorelay signal transduction system"/>
    <property type="evidence" value="ECO:0007669"/>
    <property type="project" value="InterPro"/>
</dbReference>
<dbReference type="InterPro" id="IPR052340">
    <property type="entry name" value="RNase_Y/CdgJ"/>
</dbReference>
<dbReference type="SUPFAM" id="SSF109604">
    <property type="entry name" value="HD-domain/PDEase-like"/>
    <property type="match status" value="1"/>
</dbReference>
<organism evidence="4 5">
    <name type="scientific">Nitrospira tepida</name>
    <dbReference type="NCBI Taxonomy" id="2973512"/>
    <lineage>
        <taxon>Bacteria</taxon>
        <taxon>Pseudomonadati</taxon>
        <taxon>Nitrospirota</taxon>
        <taxon>Nitrospiria</taxon>
        <taxon>Nitrospirales</taxon>
        <taxon>Nitrospiraceae</taxon>
        <taxon>Nitrospira</taxon>
    </lineage>
</organism>
<dbReference type="SMART" id="SM00471">
    <property type="entry name" value="HDc"/>
    <property type="match status" value="1"/>
</dbReference>
<dbReference type="PANTHER" id="PTHR33525:SF3">
    <property type="entry name" value="RIBONUCLEASE Y"/>
    <property type="match status" value="1"/>
</dbReference>
<evidence type="ECO:0000313" key="4">
    <source>
        <dbReference type="EMBL" id="CAI4030859.1"/>
    </source>
</evidence>
<dbReference type="KEGG" id="nti:DNFV4_01291"/>
<dbReference type="RefSeq" id="WP_289267830.1">
    <property type="nucleotide sequence ID" value="NZ_OX365700.1"/>
</dbReference>
<dbReference type="PROSITE" id="PS50110">
    <property type="entry name" value="RESPONSE_REGULATORY"/>
    <property type="match status" value="1"/>
</dbReference>
<proteinExistence type="predicted"/>